<sequence length="157" mass="18132">MVLKQGYDCSPTRDNKIQFNMHLIHRENSTMLVANTSNTIPFDDNLFLEMKMALKDSYGIWKENLYIHKSPNACSTVKQLLGKAWPEIIHGYGFPTVNCPIPPGAYISPGMNVQSICENSNFPKMFIYGTYKFHIIYYTRKNEIFGCQGFIFDMKRP</sequence>
<dbReference type="Proteomes" id="UP001160148">
    <property type="component" value="Unassembled WGS sequence"/>
</dbReference>
<gene>
    <name evidence="2" type="ORF">MEUPH1_LOCUS6367</name>
</gene>
<dbReference type="Gene3D" id="2.70.220.10">
    <property type="entry name" value="Ganglioside GM2 activator"/>
    <property type="match status" value="1"/>
</dbReference>
<evidence type="ECO:0000256" key="1">
    <source>
        <dbReference type="ARBA" id="ARBA00022729"/>
    </source>
</evidence>
<keyword evidence="1" id="KW-0732">Signal</keyword>
<keyword evidence="3" id="KW-1185">Reference proteome</keyword>
<evidence type="ECO:0008006" key="4">
    <source>
        <dbReference type="Google" id="ProtNLM"/>
    </source>
</evidence>
<comment type="caution">
    <text evidence="2">The sequence shown here is derived from an EMBL/GenBank/DDBJ whole genome shotgun (WGS) entry which is preliminary data.</text>
</comment>
<dbReference type="InterPro" id="IPR036846">
    <property type="entry name" value="GM2-AP_sf"/>
</dbReference>
<accession>A0AAV0W217</accession>
<dbReference type="EMBL" id="CARXXK010000001">
    <property type="protein sequence ID" value="CAI6349846.1"/>
    <property type="molecule type" value="Genomic_DNA"/>
</dbReference>
<dbReference type="AlphaFoldDB" id="A0AAV0W217"/>
<reference evidence="2 3" key="1">
    <citation type="submission" date="2023-01" db="EMBL/GenBank/DDBJ databases">
        <authorList>
            <person name="Whitehead M."/>
        </authorList>
    </citation>
    <scope>NUCLEOTIDE SEQUENCE [LARGE SCALE GENOMIC DNA]</scope>
</reference>
<protein>
    <recommendedName>
        <fullName evidence="4">MD-2-related lipid-recognition domain-containing protein</fullName>
    </recommendedName>
</protein>
<evidence type="ECO:0000313" key="2">
    <source>
        <dbReference type="EMBL" id="CAI6349846.1"/>
    </source>
</evidence>
<evidence type="ECO:0000313" key="3">
    <source>
        <dbReference type="Proteomes" id="UP001160148"/>
    </source>
</evidence>
<proteinExistence type="predicted"/>
<dbReference type="SUPFAM" id="SSF63707">
    <property type="entry name" value="Ganglioside M2 (gm2) activator"/>
    <property type="match status" value="1"/>
</dbReference>
<name>A0AAV0W217_9HEMI</name>
<organism evidence="2 3">
    <name type="scientific">Macrosiphum euphorbiae</name>
    <name type="common">potato aphid</name>
    <dbReference type="NCBI Taxonomy" id="13131"/>
    <lineage>
        <taxon>Eukaryota</taxon>
        <taxon>Metazoa</taxon>
        <taxon>Ecdysozoa</taxon>
        <taxon>Arthropoda</taxon>
        <taxon>Hexapoda</taxon>
        <taxon>Insecta</taxon>
        <taxon>Pterygota</taxon>
        <taxon>Neoptera</taxon>
        <taxon>Paraneoptera</taxon>
        <taxon>Hemiptera</taxon>
        <taxon>Sternorrhyncha</taxon>
        <taxon>Aphidomorpha</taxon>
        <taxon>Aphidoidea</taxon>
        <taxon>Aphididae</taxon>
        <taxon>Macrosiphini</taxon>
        <taxon>Macrosiphum</taxon>
    </lineage>
</organism>